<dbReference type="Pfam" id="PF01551">
    <property type="entry name" value="Peptidase_M23"/>
    <property type="match status" value="1"/>
</dbReference>
<dbReference type="Gene3D" id="2.70.70.10">
    <property type="entry name" value="Glucose Permease (Domain IIA)"/>
    <property type="match status" value="1"/>
</dbReference>
<dbReference type="STRING" id="113562.SAMN04489716_1115"/>
<dbReference type="InterPro" id="IPR016047">
    <property type="entry name" value="M23ase_b-sheet_dom"/>
</dbReference>
<keyword evidence="4" id="KW-1185">Reference proteome</keyword>
<evidence type="ECO:0000259" key="2">
    <source>
        <dbReference type="Pfam" id="PF01551"/>
    </source>
</evidence>
<protein>
    <submittedName>
        <fullName evidence="3">Peptidase family M23</fullName>
    </submittedName>
</protein>
<accession>A0A1H1TEV5</accession>
<dbReference type="GO" id="GO:0004222">
    <property type="term" value="F:metalloendopeptidase activity"/>
    <property type="evidence" value="ECO:0007669"/>
    <property type="project" value="TreeGrafter"/>
</dbReference>
<keyword evidence="1" id="KW-1133">Transmembrane helix</keyword>
<feature type="domain" description="M23ase beta-sheet core" evidence="2">
    <location>
        <begin position="85"/>
        <end position="183"/>
    </location>
</feature>
<dbReference type="Proteomes" id="UP000198688">
    <property type="component" value="Chromosome I"/>
</dbReference>
<dbReference type="AlphaFoldDB" id="A0A1H1TEV5"/>
<dbReference type="InterPro" id="IPR011055">
    <property type="entry name" value="Dup_hybrid_motif"/>
</dbReference>
<keyword evidence="1" id="KW-0472">Membrane</keyword>
<evidence type="ECO:0000313" key="3">
    <source>
        <dbReference type="EMBL" id="SDS58581.1"/>
    </source>
</evidence>
<gene>
    <name evidence="3" type="ORF">SAMN04489716_1115</name>
</gene>
<dbReference type="InterPro" id="IPR050570">
    <property type="entry name" value="Cell_wall_metabolism_enzyme"/>
</dbReference>
<evidence type="ECO:0000313" key="4">
    <source>
        <dbReference type="Proteomes" id="UP000198688"/>
    </source>
</evidence>
<dbReference type="EMBL" id="LT629758">
    <property type="protein sequence ID" value="SDS58581.1"/>
    <property type="molecule type" value="Genomic_DNA"/>
</dbReference>
<name>A0A1H1TEV5_9ACTN</name>
<feature type="transmembrane region" description="Helical" evidence="1">
    <location>
        <begin position="20"/>
        <end position="40"/>
    </location>
</feature>
<dbReference type="PANTHER" id="PTHR21666">
    <property type="entry name" value="PEPTIDASE-RELATED"/>
    <property type="match status" value="1"/>
</dbReference>
<dbReference type="CDD" id="cd12797">
    <property type="entry name" value="M23_peptidase"/>
    <property type="match status" value="1"/>
</dbReference>
<reference evidence="3 4" key="1">
    <citation type="submission" date="2016-10" db="EMBL/GenBank/DDBJ databases">
        <authorList>
            <person name="de Groot N.N."/>
        </authorList>
    </citation>
    <scope>NUCLEOTIDE SEQUENCE [LARGE SCALE GENOMIC DNA]</scope>
    <source>
        <strain evidence="3 4">DSM 43941</strain>
    </source>
</reference>
<organism evidence="3 4">
    <name type="scientific">Actinoplanes derwentensis</name>
    <dbReference type="NCBI Taxonomy" id="113562"/>
    <lineage>
        <taxon>Bacteria</taxon>
        <taxon>Bacillati</taxon>
        <taxon>Actinomycetota</taxon>
        <taxon>Actinomycetes</taxon>
        <taxon>Micromonosporales</taxon>
        <taxon>Micromonosporaceae</taxon>
        <taxon>Actinoplanes</taxon>
    </lineage>
</organism>
<evidence type="ECO:0000256" key="1">
    <source>
        <dbReference type="SAM" id="Phobius"/>
    </source>
</evidence>
<proteinExistence type="predicted"/>
<dbReference type="SUPFAM" id="SSF51261">
    <property type="entry name" value="Duplicated hybrid motif"/>
    <property type="match status" value="1"/>
</dbReference>
<sequence>MALLPGSGMIVRVTSRRPVPFIAGAVVTVALVAAAVLVMLPSREPGPRPAFQLPVACDETWILTTYPGHDNFDIDFFPAKGKTWGRPILASYAGEVVEAGVNGTLGERTPDNPDGPFGTGAGYWVKIDHGGLWTTQYLHMLEPPMVSEGQQVQQGQQLGKIGSTGKSGAPHLHYEQRAAGAKMEAYFAGLPSGITTDDREYSVRRTSANCVPAD</sequence>
<dbReference type="PANTHER" id="PTHR21666:SF270">
    <property type="entry name" value="MUREIN HYDROLASE ACTIVATOR ENVC"/>
    <property type="match status" value="1"/>
</dbReference>
<keyword evidence="1" id="KW-0812">Transmembrane</keyword>